<proteinExistence type="predicted"/>
<dbReference type="EMBL" id="MU971467">
    <property type="protein sequence ID" value="KAK9234545.1"/>
    <property type="molecule type" value="Genomic_DNA"/>
</dbReference>
<sequence length="1839" mass="201745">MRPPWLPQNIQKRLLRYILSRVAIFDDLDLANLDIQLGTSSSVSLRDVRLNVDAISLPGMFLRDGQVGEITVRIPRNILATPIEVSLSGVDITVAPSPSGPPAEDFMSRTTANLASSFLDSETAEENLELEKSIRKSSAQEDDSSTIASEADSADTEEDEELLGFGTGGFNLQSMMAKAVDMLIAQLRITITGLSVRLVLRQLILQGTIERSQFVTEKDGIRVARFADIQFSLPPDLNPEYLPFRRQHDGRRSSSSSYESESSTDSSTDEGGISSSDAEESAFDMSRGNRPKQSGSRSSKSLSESMYFSKEEAGSIYMSAMSPSVQDQNKSSSSSVMNMNCIFQNIAISEHAEFHTVLDSSVTKPLKEAPPRLLWCDDLEISVVGSSSKVEFRVGTVRTGLAHMEVVAEAIASVVEGFLSQDRTDDFENSNVAPESPAYVSGDDIYDSPVQESSGKGSRNVKIGVRTFEISPYSDLMPTGEFVFSDKTRLILTDLYASVQQSYTSETLHNPYSSSGPPTVSSIMTIDNIKAVRSGETILAFSDTESKSIPDVSVASTSTATTFELPKKLDIIANVDVLEEIALFASSLSAVLRSFASPSSRSTTPVPREFTASQKEAVDYSFTGMTNTIHINILTNNPAVILGLTIHPLSISRNHIQTDCVVLRIPGADVSCYNVLYESSPDVRYLEHNMQHDRAFERKVRARLSLASLKVNSTSVEQLLQSVKSVSSEFSRVASVLNFATQDSMRHNPQSRSRSAGVQTAVSLIAVKATDIALEFPGNVGNITVHLDTFDLASCGSGVLYIDSEYVRIVRHTPFDSDENEDDFELVGAVLEERRRDRPMISVALRDMKIISAAIYNIRIEYRVDILLLFATAFGNESKKGAELPDQVKMDLFGIGRSPSPSSEYDLLENDNRLHSEVDDEDYADEDFGLDEPTIDDSVATLKSAMAPYRFDLSIRDCAIGLNPLGMPSKGLLFITEGTADGYAGDSAGLHSNVKLRRATLFLIDEVQNLGQHTRPHLPGRRRVQVVEHMTPLVDLGYVNVASISSSSAKINISREVTLSGDNTGNVVVDVELRDDLLFVESCADSTQTLIEVINGLKPPVIASNDETKYHTEILPVDLLSSLDERAFRSPKAGTHNASIQNTPHANDGYAPMTDSLASNETLHAPSEMEIQIRNSVSENLKVVESYYGSPDDAPTSLSRRKGAISDDDFHESITISSSKLLHGDELDDGLMDVPLPKTPNVVDDDLEDSVMITTTQKSESAEIDQKVQDAVNKIEILENHFGRRSLVEAAGSRAGTELIRIKIRDVHALWNLHDGYDWPRTRDTISKAIKRVEGKALEALRNRLQGGYDSDGNESIIGDFLFNSIYIGIPSGNDPRELANAINRDIDDESETASQASSTTAYSSRPSSRVSSRPSTPNKKPKLHLKRSKTHKIQVELKGVNVDFVAYPESSEVANSIDIRVREFEIFDNVSTSTWRKFVTYMYSAGEREAGGSMARIEMLNVRPSPDLATSELVLKVSVLPLRLYVDQDALDFLTRFMTFKSDGANPPASEEIPFLQRVEFTEVKVKLDYKPKKVDYAGLRSGHTTEFMNFFVLDEAKIILRGVVLYGVLGFPRLFQMLNDIWMPDIKSTQLGDVLAGVAPVRSLVKLSSGVRDLVVVPLREYKKDGRVVRSLQKGAMKFAKVTTNELINLGAKLAVGTQNVLENAESLLVGQSATSTSNSETFHHGGDDSESEDDKPKAISMYADQPYTVVQGLQRAYSSLNRNLGAAKDILVALPTEASDQGGAQKAAIAVARAAPVAVLRSMIGATEAVSSTLMGVNNQMDPQRRRNIEDKYKRR</sequence>
<gene>
    <name evidence="1" type="ORF">V1525DRAFT_391341</name>
</gene>
<evidence type="ECO:0000313" key="2">
    <source>
        <dbReference type="Proteomes" id="UP001433508"/>
    </source>
</evidence>
<comment type="caution">
    <text evidence="1">The sequence shown here is derived from an EMBL/GenBank/DDBJ whole genome shotgun (WGS) entry which is preliminary data.</text>
</comment>
<dbReference type="Proteomes" id="UP001433508">
    <property type="component" value="Unassembled WGS sequence"/>
</dbReference>
<evidence type="ECO:0000313" key="1">
    <source>
        <dbReference type="EMBL" id="KAK9234545.1"/>
    </source>
</evidence>
<organism evidence="1 2">
    <name type="scientific">Lipomyces kononenkoae</name>
    <name type="common">Yeast</name>
    <dbReference type="NCBI Taxonomy" id="34357"/>
    <lineage>
        <taxon>Eukaryota</taxon>
        <taxon>Fungi</taxon>
        <taxon>Dikarya</taxon>
        <taxon>Ascomycota</taxon>
        <taxon>Saccharomycotina</taxon>
        <taxon>Lipomycetes</taxon>
        <taxon>Lipomycetales</taxon>
        <taxon>Lipomycetaceae</taxon>
        <taxon>Lipomyces</taxon>
    </lineage>
</organism>
<name>A0ACC3STB8_LIPKO</name>
<keyword evidence="2" id="KW-1185">Reference proteome</keyword>
<accession>A0ACC3STB8</accession>
<protein>
    <submittedName>
        <fullName evidence="1">Uncharacterized protein</fullName>
    </submittedName>
</protein>
<reference evidence="2" key="1">
    <citation type="journal article" date="2024" name="Front. Bioeng. Biotechnol.">
        <title>Genome-scale model development and genomic sequencing of the oleaginous clade Lipomyces.</title>
        <authorList>
            <person name="Czajka J.J."/>
            <person name="Han Y."/>
            <person name="Kim J."/>
            <person name="Mondo S.J."/>
            <person name="Hofstad B.A."/>
            <person name="Robles A."/>
            <person name="Haridas S."/>
            <person name="Riley R."/>
            <person name="LaButti K."/>
            <person name="Pangilinan J."/>
            <person name="Andreopoulos W."/>
            <person name="Lipzen A."/>
            <person name="Yan J."/>
            <person name="Wang M."/>
            <person name="Ng V."/>
            <person name="Grigoriev I.V."/>
            <person name="Spatafora J.W."/>
            <person name="Magnuson J.K."/>
            <person name="Baker S.E."/>
            <person name="Pomraning K.R."/>
        </authorList>
    </citation>
    <scope>NUCLEOTIDE SEQUENCE [LARGE SCALE GENOMIC DNA]</scope>
    <source>
        <strain evidence="2">CBS 7786</strain>
    </source>
</reference>